<dbReference type="EMBL" id="AGRW01000055">
    <property type="protein sequence ID" value="EIC00375.1"/>
    <property type="molecule type" value="Genomic_DNA"/>
</dbReference>
<dbReference type="PROSITE" id="PS00170">
    <property type="entry name" value="CSA_PPIASE_1"/>
    <property type="match status" value="1"/>
</dbReference>
<evidence type="ECO:0000256" key="7">
    <source>
        <dbReference type="SAM" id="SignalP"/>
    </source>
</evidence>
<comment type="catalytic activity">
    <reaction evidence="1 6">
        <text>[protein]-peptidylproline (omega=180) = [protein]-peptidylproline (omega=0)</text>
        <dbReference type="Rhea" id="RHEA:16237"/>
        <dbReference type="Rhea" id="RHEA-COMP:10747"/>
        <dbReference type="Rhea" id="RHEA-COMP:10748"/>
        <dbReference type="ChEBI" id="CHEBI:83833"/>
        <dbReference type="ChEBI" id="CHEBI:83834"/>
        <dbReference type="EC" id="5.2.1.8"/>
    </reaction>
</comment>
<dbReference type="InterPro" id="IPR046357">
    <property type="entry name" value="PPIase_dom_sf"/>
</dbReference>
<evidence type="ECO:0000313" key="10">
    <source>
        <dbReference type="EMBL" id="EIC00375.1"/>
    </source>
</evidence>
<keyword evidence="4 6" id="KW-0697">Rotamase</keyword>
<dbReference type="PROSITE" id="PS50059">
    <property type="entry name" value="FKBP_PPIASE"/>
    <property type="match status" value="1"/>
</dbReference>
<proteinExistence type="inferred from homology"/>
<dbReference type="Gene3D" id="3.10.50.40">
    <property type="match status" value="1"/>
</dbReference>
<gene>
    <name evidence="10" type="ORF">TresaDRAFT_0469</name>
</gene>
<keyword evidence="7" id="KW-0732">Signal</keyword>
<keyword evidence="5 6" id="KW-0413">Isomerase</keyword>
<comment type="caution">
    <text evidence="10">The sequence shown here is derived from an EMBL/GenBank/DDBJ whole genome shotgun (WGS) entry which is preliminary data.</text>
</comment>
<feature type="domain" description="PPIase FKBP-type" evidence="8">
    <location>
        <begin position="259"/>
        <end position="352"/>
    </location>
</feature>
<dbReference type="PANTHER" id="PTHR45625">
    <property type="entry name" value="PEPTIDYL-PROLYL CIS-TRANS ISOMERASE-RELATED"/>
    <property type="match status" value="1"/>
</dbReference>
<evidence type="ECO:0000256" key="3">
    <source>
        <dbReference type="ARBA" id="ARBA00013194"/>
    </source>
</evidence>
<dbReference type="Pfam" id="PF00160">
    <property type="entry name" value="Pro_isomerase"/>
    <property type="match status" value="1"/>
</dbReference>
<protein>
    <recommendedName>
        <fullName evidence="3 6">peptidylprolyl isomerase</fullName>
        <ecNumber evidence="3 6">5.2.1.8</ecNumber>
    </recommendedName>
</protein>
<dbReference type="Gene3D" id="2.40.100.10">
    <property type="entry name" value="Cyclophilin-like"/>
    <property type="match status" value="1"/>
</dbReference>
<evidence type="ECO:0000256" key="4">
    <source>
        <dbReference type="ARBA" id="ARBA00023110"/>
    </source>
</evidence>
<dbReference type="Proteomes" id="UP000003571">
    <property type="component" value="Unassembled WGS sequence"/>
</dbReference>
<evidence type="ECO:0000256" key="2">
    <source>
        <dbReference type="ARBA" id="ARBA00007365"/>
    </source>
</evidence>
<dbReference type="InterPro" id="IPR002130">
    <property type="entry name" value="Cyclophilin-type_PPIase_dom"/>
</dbReference>
<dbReference type="InterPro" id="IPR001179">
    <property type="entry name" value="PPIase_FKBP_dom"/>
</dbReference>
<sequence>MKKIILAGIIGCLLVSFGCGSSNNKKAAAKTASSSTGVKNMDSNVLKGKEGVFAVMETSKGVIYLELFYKKTPLTVTNFVGLAEGTLDAAAGKPFYDGLKFHRVIADFMIQGGDPKGTGCGGPGYCFTDEFRDGLKFDKPGYLAMANSGPETNGSQFFITHVPTDWLNGKHTIFGQVVDSASQDVVNKIAQDDKIVSVKIVRQGADAEKFTATQGDFDRLARVVKKVNEEAFTEGCDKSSNGTFFKILKEGAGSKIGKGKTVFVEYKGYLANGMVFDASSGMMKGAHEGLEFRTNGGQMIPGFDIQVQDMKVGETRKIVIPPELAYGSRGIPHAGIPGGAYIAFDVMVVSAK</sequence>
<dbReference type="EC" id="5.2.1.8" evidence="3 6"/>
<feature type="domain" description="PPIase cyclophilin-type" evidence="9">
    <location>
        <begin position="61"/>
        <end position="191"/>
    </location>
</feature>
<evidence type="ECO:0000259" key="9">
    <source>
        <dbReference type="PROSITE" id="PS50072"/>
    </source>
</evidence>
<reference evidence="10 11" key="1">
    <citation type="submission" date="2011-09" db="EMBL/GenBank/DDBJ databases">
        <title>The draft genome of Treponema saccharophilum DSM 2985.</title>
        <authorList>
            <consortium name="US DOE Joint Genome Institute (JGI-PGF)"/>
            <person name="Lucas S."/>
            <person name="Copeland A."/>
            <person name="Lapidus A."/>
            <person name="Glavina del Rio T."/>
            <person name="Dalin E."/>
            <person name="Tice H."/>
            <person name="Bruce D."/>
            <person name="Goodwin L."/>
            <person name="Pitluck S."/>
            <person name="Peters L."/>
            <person name="Kyrpides N."/>
            <person name="Mavromatis K."/>
            <person name="Ivanova N."/>
            <person name="Markowitz V."/>
            <person name="Cheng J.-F."/>
            <person name="Hugenholtz P."/>
            <person name="Woyke T."/>
            <person name="Wu D."/>
            <person name="Gronow S."/>
            <person name="Wellnitz S."/>
            <person name="Brambilla E."/>
            <person name="Klenk H.-P."/>
            <person name="Eisen J.A."/>
        </authorList>
    </citation>
    <scope>NUCLEOTIDE SEQUENCE [LARGE SCALE GENOMIC DNA]</scope>
    <source>
        <strain evidence="10 11">DSM 2985</strain>
    </source>
</reference>
<dbReference type="PROSITE" id="PS51257">
    <property type="entry name" value="PROKAR_LIPOPROTEIN"/>
    <property type="match status" value="1"/>
</dbReference>
<dbReference type="PRINTS" id="PR00153">
    <property type="entry name" value="CSAPPISMRASE"/>
</dbReference>
<dbReference type="CDD" id="cd00317">
    <property type="entry name" value="cyclophilin"/>
    <property type="match status" value="1"/>
</dbReference>
<feature type="chain" id="PRO_5003610286" description="peptidylprolyl isomerase" evidence="7">
    <location>
        <begin position="28"/>
        <end position="352"/>
    </location>
</feature>
<evidence type="ECO:0000313" key="11">
    <source>
        <dbReference type="Proteomes" id="UP000003571"/>
    </source>
</evidence>
<evidence type="ECO:0000256" key="6">
    <source>
        <dbReference type="PROSITE-ProRule" id="PRU00277"/>
    </source>
</evidence>
<keyword evidence="11" id="KW-1185">Reference proteome</keyword>
<dbReference type="AlphaFoldDB" id="H7EPH4"/>
<dbReference type="GO" id="GO:0003755">
    <property type="term" value="F:peptidyl-prolyl cis-trans isomerase activity"/>
    <property type="evidence" value="ECO:0007669"/>
    <property type="project" value="UniProtKB-KW"/>
</dbReference>
<dbReference type="InterPro" id="IPR020892">
    <property type="entry name" value="Cyclophilin-type_PPIase_CS"/>
</dbReference>
<dbReference type="SUPFAM" id="SSF50891">
    <property type="entry name" value="Cyclophilin-like"/>
    <property type="match status" value="1"/>
</dbReference>
<dbReference type="eggNOG" id="COG0652">
    <property type="taxonomic scope" value="Bacteria"/>
</dbReference>
<evidence type="ECO:0000256" key="1">
    <source>
        <dbReference type="ARBA" id="ARBA00000971"/>
    </source>
</evidence>
<dbReference type="PANTHER" id="PTHR45625:SF4">
    <property type="entry name" value="PEPTIDYLPROLYL ISOMERASE DOMAIN AND WD REPEAT-CONTAINING PROTEIN 1"/>
    <property type="match status" value="1"/>
</dbReference>
<dbReference type="Pfam" id="PF00254">
    <property type="entry name" value="FKBP_C"/>
    <property type="match status" value="1"/>
</dbReference>
<dbReference type="InterPro" id="IPR044666">
    <property type="entry name" value="Cyclophilin_A-like"/>
</dbReference>
<name>H7EPH4_9SPIR</name>
<dbReference type="InterPro" id="IPR029000">
    <property type="entry name" value="Cyclophilin-like_dom_sf"/>
</dbReference>
<evidence type="ECO:0000256" key="5">
    <source>
        <dbReference type="ARBA" id="ARBA00023235"/>
    </source>
</evidence>
<accession>H7EPH4</accession>
<feature type="signal peptide" evidence="7">
    <location>
        <begin position="1"/>
        <end position="27"/>
    </location>
</feature>
<evidence type="ECO:0000259" key="8">
    <source>
        <dbReference type="PROSITE" id="PS50059"/>
    </source>
</evidence>
<organism evidence="10 11">
    <name type="scientific">Treponema saccharophilum DSM 2985</name>
    <dbReference type="NCBI Taxonomy" id="907348"/>
    <lineage>
        <taxon>Bacteria</taxon>
        <taxon>Pseudomonadati</taxon>
        <taxon>Spirochaetota</taxon>
        <taxon>Spirochaetia</taxon>
        <taxon>Spirochaetales</taxon>
        <taxon>Treponemataceae</taxon>
        <taxon>Treponema</taxon>
    </lineage>
</organism>
<dbReference type="PROSITE" id="PS50072">
    <property type="entry name" value="CSA_PPIASE_2"/>
    <property type="match status" value="1"/>
</dbReference>
<dbReference type="GO" id="GO:0006457">
    <property type="term" value="P:protein folding"/>
    <property type="evidence" value="ECO:0007669"/>
    <property type="project" value="InterPro"/>
</dbReference>
<dbReference type="SUPFAM" id="SSF54534">
    <property type="entry name" value="FKBP-like"/>
    <property type="match status" value="1"/>
</dbReference>
<dbReference type="eggNOG" id="COG0545">
    <property type="taxonomic scope" value="Bacteria"/>
</dbReference>
<dbReference type="RefSeq" id="WP_002706539.1">
    <property type="nucleotide sequence ID" value="NZ_AGRW01000055.1"/>
</dbReference>
<dbReference type="PATRIC" id="fig|907348.3.peg.2875"/>
<comment type="similarity">
    <text evidence="2">Belongs to the cyclophilin-type PPIase family.</text>
</comment>
<dbReference type="STRING" id="907348.TresaDRAFT_0469"/>